<name>A0AAW1KIH6_POPJA</name>
<organism evidence="1 2">
    <name type="scientific">Popillia japonica</name>
    <name type="common">Japanese beetle</name>
    <dbReference type="NCBI Taxonomy" id="7064"/>
    <lineage>
        <taxon>Eukaryota</taxon>
        <taxon>Metazoa</taxon>
        <taxon>Ecdysozoa</taxon>
        <taxon>Arthropoda</taxon>
        <taxon>Hexapoda</taxon>
        <taxon>Insecta</taxon>
        <taxon>Pterygota</taxon>
        <taxon>Neoptera</taxon>
        <taxon>Endopterygota</taxon>
        <taxon>Coleoptera</taxon>
        <taxon>Polyphaga</taxon>
        <taxon>Scarabaeiformia</taxon>
        <taxon>Scarabaeidae</taxon>
        <taxon>Rutelinae</taxon>
        <taxon>Popillia</taxon>
    </lineage>
</organism>
<dbReference type="Gene3D" id="3.30.70.1820">
    <property type="entry name" value="L1 transposable element, RRM domain"/>
    <property type="match status" value="1"/>
</dbReference>
<dbReference type="Proteomes" id="UP001458880">
    <property type="component" value="Unassembled WGS sequence"/>
</dbReference>
<sequence length="92" mass="10607">MATIEDQIEEQEQYSRLSSLRIYGLPEEAKEDTEKMVIGLCNDKLGIRILPTDIDSCYRLKHREGSARPIIVRFLPADNQESSIQRQEEIKG</sequence>
<reference evidence="1 2" key="1">
    <citation type="journal article" date="2024" name="BMC Genomics">
        <title>De novo assembly and annotation of Popillia japonica's genome with initial clues to its potential as an invasive pest.</title>
        <authorList>
            <person name="Cucini C."/>
            <person name="Boschi S."/>
            <person name="Funari R."/>
            <person name="Cardaioli E."/>
            <person name="Iannotti N."/>
            <person name="Marturano G."/>
            <person name="Paoli F."/>
            <person name="Bruttini M."/>
            <person name="Carapelli A."/>
            <person name="Frati F."/>
            <person name="Nardi F."/>
        </authorList>
    </citation>
    <scope>NUCLEOTIDE SEQUENCE [LARGE SCALE GENOMIC DNA]</scope>
    <source>
        <strain evidence="1">DMR45628</strain>
    </source>
</reference>
<gene>
    <name evidence="1" type="ORF">QE152_g23134</name>
</gene>
<comment type="caution">
    <text evidence="1">The sequence shown here is derived from an EMBL/GenBank/DDBJ whole genome shotgun (WGS) entry which is preliminary data.</text>
</comment>
<proteinExistence type="predicted"/>
<keyword evidence="2" id="KW-1185">Reference proteome</keyword>
<dbReference type="AlphaFoldDB" id="A0AAW1KIH6"/>
<accession>A0AAW1KIH6</accession>
<dbReference type="EMBL" id="JASPKY010000227">
    <property type="protein sequence ID" value="KAK9718549.1"/>
    <property type="molecule type" value="Genomic_DNA"/>
</dbReference>
<evidence type="ECO:0000313" key="2">
    <source>
        <dbReference type="Proteomes" id="UP001458880"/>
    </source>
</evidence>
<evidence type="ECO:0000313" key="1">
    <source>
        <dbReference type="EMBL" id="KAK9718549.1"/>
    </source>
</evidence>
<protein>
    <submittedName>
        <fullName evidence="1">Uncharacterized protein</fullName>
    </submittedName>
</protein>